<reference evidence="1 2" key="1">
    <citation type="journal article" date="2019" name="Commun. Biol.">
        <title>The bagworm genome reveals a unique fibroin gene that provides high tensile strength.</title>
        <authorList>
            <person name="Kono N."/>
            <person name="Nakamura H."/>
            <person name="Ohtoshi R."/>
            <person name="Tomita M."/>
            <person name="Numata K."/>
            <person name="Arakawa K."/>
        </authorList>
    </citation>
    <scope>NUCLEOTIDE SEQUENCE [LARGE SCALE GENOMIC DNA]</scope>
</reference>
<comment type="caution">
    <text evidence="1">The sequence shown here is derived from an EMBL/GenBank/DDBJ whole genome shotgun (WGS) entry which is preliminary data.</text>
</comment>
<sequence>MDQGLSLWPPVRKLSEITSFLVSRSYLTAFRFITPVVRRERRQMSLLSNYVVREKFAANGFGARGARPIAVPTIPLADK</sequence>
<organism evidence="1 2">
    <name type="scientific">Eumeta variegata</name>
    <name type="common">Bagworm moth</name>
    <name type="synonym">Eumeta japonica</name>
    <dbReference type="NCBI Taxonomy" id="151549"/>
    <lineage>
        <taxon>Eukaryota</taxon>
        <taxon>Metazoa</taxon>
        <taxon>Ecdysozoa</taxon>
        <taxon>Arthropoda</taxon>
        <taxon>Hexapoda</taxon>
        <taxon>Insecta</taxon>
        <taxon>Pterygota</taxon>
        <taxon>Neoptera</taxon>
        <taxon>Endopterygota</taxon>
        <taxon>Lepidoptera</taxon>
        <taxon>Glossata</taxon>
        <taxon>Ditrysia</taxon>
        <taxon>Tineoidea</taxon>
        <taxon>Psychidae</taxon>
        <taxon>Oiketicinae</taxon>
        <taxon>Eumeta</taxon>
    </lineage>
</organism>
<keyword evidence="2" id="KW-1185">Reference proteome</keyword>
<dbReference type="Proteomes" id="UP000299102">
    <property type="component" value="Unassembled WGS sequence"/>
</dbReference>
<proteinExistence type="predicted"/>
<name>A0A4C1SSI3_EUMVA</name>
<gene>
    <name evidence="1" type="ORF">EVAR_72019_1</name>
</gene>
<protein>
    <submittedName>
        <fullName evidence="1">Uncharacterized protein</fullName>
    </submittedName>
</protein>
<dbReference type="EMBL" id="BGZK01007638">
    <property type="protein sequence ID" value="GBP04904.1"/>
    <property type="molecule type" value="Genomic_DNA"/>
</dbReference>
<dbReference type="AlphaFoldDB" id="A0A4C1SSI3"/>
<accession>A0A4C1SSI3</accession>
<evidence type="ECO:0000313" key="2">
    <source>
        <dbReference type="Proteomes" id="UP000299102"/>
    </source>
</evidence>
<evidence type="ECO:0000313" key="1">
    <source>
        <dbReference type="EMBL" id="GBP04904.1"/>
    </source>
</evidence>